<evidence type="ECO:0000256" key="13">
    <source>
        <dbReference type="SAM" id="MobiDB-lite"/>
    </source>
</evidence>
<dbReference type="EnsemblMetazoa" id="AMAM012027-RA">
    <property type="protein sequence ID" value="AMAM012027-PA"/>
    <property type="gene ID" value="AMAM012027"/>
</dbReference>
<feature type="compositionally biased region" description="Polar residues" evidence="13">
    <location>
        <begin position="351"/>
        <end position="361"/>
    </location>
</feature>
<evidence type="ECO:0000256" key="10">
    <source>
        <dbReference type="ARBA" id="ARBA00023136"/>
    </source>
</evidence>
<evidence type="ECO:0000256" key="1">
    <source>
        <dbReference type="ARBA" id="ARBA00004236"/>
    </source>
</evidence>
<feature type="compositionally biased region" description="Low complexity" evidence="13">
    <location>
        <begin position="70"/>
        <end position="87"/>
    </location>
</feature>
<evidence type="ECO:0000256" key="6">
    <source>
        <dbReference type="ARBA" id="ARBA00022574"/>
    </source>
</evidence>
<evidence type="ECO:0000313" key="14">
    <source>
        <dbReference type="EnsemblMetazoa" id="AMAM012027-PA"/>
    </source>
</evidence>
<feature type="compositionally biased region" description="Low complexity" evidence="13">
    <location>
        <begin position="17"/>
        <end position="33"/>
    </location>
</feature>
<dbReference type="AlphaFoldDB" id="A0A182SRL9"/>
<dbReference type="GO" id="GO:0097541">
    <property type="term" value="C:axonemal basal plate"/>
    <property type="evidence" value="ECO:0007669"/>
    <property type="project" value="TreeGrafter"/>
</dbReference>
<evidence type="ECO:0000256" key="9">
    <source>
        <dbReference type="ARBA" id="ARBA00023069"/>
    </source>
</evidence>
<dbReference type="VEuPathDB" id="VectorBase:AMAM012027"/>
<keyword evidence="11" id="KW-0206">Cytoskeleton</keyword>
<evidence type="ECO:0000256" key="8">
    <source>
        <dbReference type="ARBA" id="ARBA00022794"/>
    </source>
</evidence>
<dbReference type="GO" id="GO:0007399">
    <property type="term" value="P:nervous system development"/>
    <property type="evidence" value="ECO:0007669"/>
    <property type="project" value="TreeGrafter"/>
</dbReference>
<reference evidence="14" key="2">
    <citation type="submission" date="2020-05" db="UniProtKB">
        <authorList>
            <consortium name="EnsemblMetazoa"/>
        </authorList>
    </citation>
    <scope>IDENTIFICATION</scope>
    <source>
        <strain evidence="14">maculatus3</strain>
    </source>
</reference>
<feature type="region of interest" description="Disordered" evidence="13">
    <location>
        <begin position="325"/>
        <end position="364"/>
    </location>
</feature>
<feature type="region of interest" description="Disordered" evidence="13">
    <location>
        <begin position="1"/>
        <end position="126"/>
    </location>
</feature>
<dbReference type="PANTHER" id="PTHR13667:SF5">
    <property type="entry name" value="WD REPEAT-CONTAINING AND PLANAR CELL POLARITY EFFECTOR PROTEIN FRITZ HOMOLOG"/>
    <property type="match status" value="1"/>
</dbReference>
<dbReference type="GO" id="GO:0045184">
    <property type="term" value="P:establishment of protein localization"/>
    <property type="evidence" value="ECO:0007669"/>
    <property type="project" value="TreeGrafter"/>
</dbReference>
<sequence length="583" mass="62122">HATKQQYTNEVREKSFRTFSTSSGSSKSSQIQRWSDHSDRPKPKPTLAHPPLPKTGEQSSKSIPKFDTPSPSSAGSSSRQGSNSKSSTPQDTYFVQQDRPPLPYVSKKSSPQSKPMVPPPFAMQRSQTAMALKLSKQQQSRIAESKLKGKSLSSSNLLLLDDSPLSYAHASSGMAALGPGTRSRQIVNPREKAAKYWQANSLSMDQLNAANGMTNRGGPSSMGLPHYTEYGETALANSRTSVLPPSHYHHHLQDSPHQTSAAQQQHIVIDVVPKPPMNGSFPGGPLSSYAAQSLSGGVLMPGSSPNILDQTIGIPLVQDEPDYIRRPAGGGTRKPPPPPQSAWYSSAVGAPTSSANSNNGPRTIIHQYPLISGNIPSKFQLQQQQHQPPFELQMATAAGTGKYGTRKKLDAPTASILSNGGSNHSNATGQSQHSATNGSASNGGPNATGLHLAAGSSIGGSSGASTSSSAATKRDGAEKNKVKFSDTVTVAVVPEIPRKEKLLVEKLRKQPMQPGPVGYGPFSIADPKRELAESLPLCHPNEDYLKDFTPMQDLISSSNGGEMEKKEEEKKIPNIKVVHFGVV</sequence>
<dbReference type="InterPro" id="IPR024511">
    <property type="entry name" value="Frtz"/>
</dbReference>
<keyword evidence="9" id="KW-0969">Cilium</keyword>
<evidence type="ECO:0000256" key="2">
    <source>
        <dbReference type="ARBA" id="ARBA00004430"/>
    </source>
</evidence>
<keyword evidence="7" id="KW-0677">Repeat</keyword>
<comment type="similarity">
    <text evidence="3">Belongs to the WD repeat fritz family.</text>
</comment>
<comment type="subcellular location">
    <subcellularLocation>
        <location evidence="1">Cell membrane</location>
    </subcellularLocation>
    <subcellularLocation>
        <location evidence="2">Cytoplasm</location>
        <location evidence="2">Cytoskeleton</location>
        <location evidence="2">Cilium axoneme</location>
    </subcellularLocation>
</comment>
<feature type="region of interest" description="Disordered" evidence="13">
    <location>
        <begin position="413"/>
        <end position="480"/>
    </location>
</feature>
<protein>
    <submittedName>
        <fullName evidence="14">Uncharacterized protein</fullName>
    </submittedName>
</protein>
<reference evidence="15" key="1">
    <citation type="submission" date="2013-09" db="EMBL/GenBank/DDBJ databases">
        <title>The Genome Sequence of Anopheles maculatus species B.</title>
        <authorList>
            <consortium name="The Broad Institute Genomics Platform"/>
            <person name="Neafsey D.E."/>
            <person name="Besansky N."/>
            <person name="Howell P."/>
            <person name="Walton C."/>
            <person name="Young S.K."/>
            <person name="Zeng Q."/>
            <person name="Gargeya S."/>
            <person name="Fitzgerald M."/>
            <person name="Haas B."/>
            <person name="Abouelleil A."/>
            <person name="Allen A.W."/>
            <person name="Alvarado L."/>
            <person name="Arachchi H.M."/>
            <person name="Berlin A.M."/>
            <person name="Chapman S.B."/>
            <person name="Gainer-Dewar J."/>
            <person name="Goldberg J."/>
            <person name="Griggs A."/>
            <person name="Gujja S."/>
            <person name="Hansen M."/>
            <person name="Howarth C."/>
            <person name="Imamovic A."/>
            <person name="Ireland A."/>
            <person name="Larimer J."/>
            <person name="McCowan C."/>
            <person name="Murphy C."/>
            <person name="Pearson M."/>
            <person name="Poon T.W."/>
            <person name="Priest M."/>
            <person name="Roberts A."/>
            <person name="Saif S."/>
            <person name="Shea T."/>
            <person name="Sisk P."/>
            <person name="Sykes S."/>
            <person name="Wortman J."/>
            <person name="Nusbaum C."/>
            <person name="Birren B."/>
        </authorList>
    </citation>
    <scope>NUCLEOTIDE SEQUENCE [LARGE SCALE GENOMIC DNA]</scope>
    <source>
        <strain evidence="15">maculatus3</strain>
    </source>
</reference>
<keyword evidence="15" id="KW-1185">Reference proteome</keyword>
<organism evidence="14 15">
    <name type="scientific">Anopheles maculatus</name>
    <dbReference type="NCBI Taxonomy" id="74869"/>
    <lineage>
        <taxon>Eukaryota</taxon>
        <taxon>Metazoa</taxon>
        <taxon>Ecdysozoa</taxon>
        <taxon>Arthropoda</taxon>
        <taxon>Hexapoda</taxon>
        <taxon>Insecta</taxon>
        <taxon>Pterygota</taxon>
        <taxon>Neoptera</taxon>
        <taxon>Endopterygota</taxon>
        <taxon>Diptera</taxon>
        <taxon>Nematocera</taxon>
        <taxon>Culicoidea</taxon>
        <taxon>Culicidae</taxon>
        <taxon>Anophelinae</taxon>
        <taxon>Anopheles</taxon>
        <taxon>Anopheles maculatus group</taxon>
    </lineage>
</organism>
<accession>A0A182SRL9</accession>
<evidence type="ECO:0000256" key="5">
    <source>
        <dbReference type="ARBA" id="ARBA00022490"/>
    </source>
</evidence>
<evidence type="ECO:0000256" key="4">
    <source>
        <dbReference type="ARBA" id="ARBA00022475"/>
    </source>
</evidence>
<keyword evidence="4" id="KW-1003">Cell membrane</keyword>
<evidence type="ECO:0000313" key="15">
    <source>
        <dbReference type="Proteomes" id="UP000075901"/>
    </source>
</evidence>
<keyword evidence="5" id="KW-0963">Cytoplasm</keyword>
<evidence type="ECO:0000256" key="3">
    <source>
        <dbReference type="ARBA" id="ARBA00006059"/>
    </source>
</evidence>
<keyword evidence="8" id="KW-0970">Cilium biogenesis/degradation</keyword>
<evidence type="ECO:0000256" key="11">
    <source>
        <dbReference type="ARBA" id="ARBA00023212"/>
    </source>
</evidence>
<feature type="compositionally biased region" description="Polar residues" evidence="13">
    <location>
        <begin position="415"/>
        <end position="445"/>
    </location>
</feature>
<proteinExistence type="inferred from homology"/>
<dbReference type="Proteomes" id="UP000075901">
    <property type="component" value="Unassembled WGS sequence"/>
</dbReference>
<keyword evidence="10" id="KW-0472">Membrane</keyword>
<name>A0A182SRL9_9DIPT</name>
<dbReference type="GO" id="GO:0005886">
    <property type="term" value="C:plasma membrane"/>
    <property type="evidence" value="ECO:0007669"/>
    <property type="project" value="UniProtKB-SubCell"/>
</dbReference>
<dbReference type="PANTHER" id="PTHR13667">
    <property type="entry name" value="HOMOLOC-13"/>
    <property type="match status" value="1"/>
</dbReference>
<keyword evidence="12" id="KW-0966">Cell projection</keyword>
<evidence type="ECO:0000256" key="12">
    <source>
        <dbReference type="ARBA" id="ARBA00023273"/>
    </source>
</evidence>
<dbReference type="GO" id="GO:0044782">
    <property type="term" value="P:cilium organization"/>
    <property type="evidence" value="ECO:0007669"/>
    <property type="project" value="TreeGrafter"/>
</dbReference>
<keyword evidence="6" id="KW-0853">WD repeat</keyword>
<evidence type="ECO:0000256" key="7">
    <source>
        <dbReference type="ARBA" id="ARBA00022737"/>
    </source>
</evidence>